<sequence length="226" mass="26197">MYQSRSKKMNFTFRIKLYAGICSQRKKEKELNGIQADKQKRFQELKDLLDGQKLSKGIDFEDDFLNLFLMHSKYRVDRAFSCLRHYLNLRKNHSYLFRKIDFDFTRNQSCQFATVLPYRCQDGSVTVLCEFANSLHDIPARVAQPVTQVTGFNLIHDFAGTGFRHLKHATPSNMYLLNHISVDIAPAKYLGFHMVNGNYITNLLINLSKPLFACGIQENYLCPLVP</sequence>
<dbReference type="PANTHER" id="PTHR10174:SF208">
    <property type="entry name" value="CRAL-TRIO DOMAIN-CONTAINING PROTEIN DDB_G0278031"/>
    <property type="match status" value="1"/>
</dbReference>
<dbReference type="GO" id="GO:0016020">
    <property type="term" value="C:membrane"/>
    <property type="evidence" value="ECO:0007669"/>
    <property type="project" value="TreeGrafter"/>
</dbReference>
<dbReference type="AlphaFoldDB" id="A0AAV4P4U3"/>
<dbReference type="GO" id="GO:1902936">
    <property type="term" value="F:phosphatidylinositol bisphosphate binding"/>
    <property type="evidence" value="ECO:0007669"/>
    <property type="project" value="TreeGrafter"/>
</dbReference>
<dbReference type="PANTHER" id="PTHR10174">
    <property type="entry name" value="ALPHA-TOCOPHEROL TRANSFER PROTEIN-RELATED"/>
    <property type="match status" value="1"/>
</dbReference>
<dbReference type="Gene3D" id="3.40.525.10">
    <property type="entry name" value="CRAL-TRIO lipid binding domain"/>
    <property type="match status" value="1"/>
</dbReference>
<dbReference type="Gene3D" id="1.10.8.20">
    <property type="entry name" value="N-terminal domain of phosphatidylinositol transfer protein sec14p"/>
    <property type="match status" value="1"/>
</dbReference>
<dbReference type="InterPro" id="IPR036865">
    <property type="entry name" value="CRAL-TRIO_dom_sf"/>
</dbReference>
<name>A0AAV4P4U3_CAEEX</name>
<evidence type="ECO:0000313" key="2">
    <source>
        <dbReference type="Proteomes" id="UP001054945"/>
    </source>
</evidence>
<comment type="caution">
    <text evidence="1">The sequence shown here is derived from an EMBL/GenBank/DDBJ whole genome shotgun (WGS) entry which is preliminary data.</text>
</comment>
<organism evidence="1 2">
    <name type="scientific">Caerostris extrusa</name>
    <name type="common">Bark spider</name>
    <name type="synonym">Caerostris bankana</name>
    <dbReference type="NCBI Taxonomy" id="172846"/>
    <lineage>
        <taxon>Eukaryota</taxon>
        <taxon>Metazoa</taxon>
        <taxon>Ecdysozoa</taxon>
        <taxon>Arthropoda</taxon>
        <taxon>Chelicerata</taxon>
        <taxon>Arachnida</taxon>
        <taxon>Araneae</taxon>
        <taxon>Araneomorphae</taxon>
        <taxon>Entelegynae</taxon>
        <taxon>Araneoidea</taxon>
        <taxon>Araneidae</taxon>
        <taxon>Caerostris</taxon>
    </lineage>
</organism>
<dbReference type="EMBL" id="BPLR01021651">
    <property type="protein sequence ID" value="GIX92049.1"/>
    <property type="molecule type" value="Genomic_DNA"/>
</dbReference>
<keyword evidence="2" id="KW-1185">Reference proteome</keyword>
<dbReference type="SUPFAM" id="SSF46938">
    <property type="entry name" value="CRAL/TRIO N-terminal domain"/>
    <property type="match status" value="1"/>
</dbReference>
<dbReference type="Proteomes" id="UP001054945">
    <property type="component" value="Unassembled WGS sequence"/>
</dbReference>
<reference evidence="1 2" key="1">
    <citation type="submission" date="2021-06" db="EMBL/GenBank/DDBJ databases">
        <title>Caerostris extrusa draft genome.</title>
        <authorList>
            <person name="Kono N."/>
            <person name="Arakawa K."/>
        </authorList>
    </citation>
    <scope>NUCLEOTIDE SEQUENCE [LARGE SCALE GENOMIC DNA]</scope>
</reference>
<evidence type="ECO:0000313" key="1">
    <source>
        <dbReference type="EMBL" id="GIX92049.1"/>
    </source>
</evidence>
<dbReference type="InterPro" id="IPR036273">
    <property type="entry name" value="CRAL/TRIO_N_dom_sf"/>
</dbReference>
<dbReference type="SUPFAM" id="SSF52087">
    <property type="entry name" value="CRAL/TRIO domain"/>
    <property type="match status" value="1"/>
</dbReference>
<proteinExistence type="predicted"/>
<gene>
    <name evidence="1" type="primary">AVEN_83326_1</name>
    <name evidence="1" type="ORF">CEXT_401431</name>
</gene>
<protein>
    <submittedName>
        <fullName evidence="1">CRAL-TRIO domain-containing protein</fullName>
    </submittedName>
</protein>
<accession>A0AAV4P4U3</accession>